<dbReference type="RefSeq" id="XP_007312150.1">
    <property type="nucleotide sequence ID" value="XM_007312088.1"/>
</dbReference>
<dbReference type="AlphaFoldDB" id="F8NDC8"/>
<evidence type="ECO:0000313" key="1">
    <source>
        <dbReference type="EMBL" id="EGO30266.1"/>
    </source>
</evidence>
<dbReference type="Proteomes" id="UP000008064">
    <property type="component" value="Unassembled WGS sequence"/>
</dbReference>
<reference evidence="1" key="1">
    <citation type="submission" date="2011-04" db="EMBL/GenBank/DDBJ databases">
        <title>Evolution of plant cell wall degrading machinery underlies the functional diversity of forest fungi.</title>
        <authorList>
            <consortium name="US DOE Joint Genome Institute (JGI-PGF)"/>
            <person name="Eastwood D.C."/>
            <person name="Floudas D."/>
            <person name="Binder M."/>
            <person name="Majcherczyk A."/>
            <person name="Schneider P."/>
            <person name="Aerts A."/>
            <person name="Asiegbu F.O."/>
            <person name="Baker S.E."/>
            <person name="Barry K."/>
            <person name="Bendiksby M."/>
            <person name="Blumentritt M."/>
            <person name="Coutinho P.M."/>
            <person name="Cullen D."/>
            <person name="Cullen D."/>
            <person name="Gathman A."/>
            <person name="Goodell B."/>
            <person name="Henrissat B."/>
            <person name="Ihrmark K."/>
            <person name="Kauserud H."/>
            <person name="Kohler A."/>
            <person name="LaButti K."/>
            <person name="Lapidus A."/>
            <person name="Lavin J.L."/>
            <person name="Lee Y.-H."/>
            <person name="Lindquist E."/>
            <person name="Lilly W."/>
            <person name="Lucas S."/>
            <person name="Morin E."/>
            <person name="Murat C."/>
            <person name="Oguiza J.A."/>
            <person name="Park J."/>
            <person name="Pisabarro A.G."/>
            <person name="Riley R."/>
            <person name="Rosling A."/>
            <person name="Salamov A."/>
            <person name="Schmidt O."/>
            <person name="Schmutz J."/>
            <person name="Skrede I."/>
            <person name="Stenlid J."/>
            <person name="Wiebenga A."/>
            <person name="Xie X."/>
            <person name="Kues U."/>
            <person name="Hibbett D.S."/>
            <person name="Hoffmeister D."/>
            <person name="Hogberg N."/>
            <person name="Martin F."/>
            <person name="Grigoriev I.V."/>
            <person name="Watkinson S.C."/>
        </authorList>
    </citation>
    <scope>NUCLEOTIDE SEQUENCE</scope>
    <source>
        <strain evidence="1">S7.9</strain>
    </source>
</reference>
<protein>
    <submittedName>
        <fullName evidence="1">Uncharacterized protein</fullName>
    </submittedName>
</protein>
<gene>
    <name evidence="1" type="ORF">SERLADRAFT_404516</name>
</gene>
<dbReference type="OrthoDB" id="2692134at2759"/>
<proteinExistence type="predicted"/>
<dbReference type="EMBL" id="GL945428">
    <property type="protein sequence ID" value="EGO30266.1"/>
    <property type="molecule type" value="Genomic_DNA"/>
</dbReference>
<organism>
    <name type="scientific">Serpula lacrymans var. lacrymans (strain S7.9)</name>
    <name type="common">Dry rot fungus</name>
    <dbReference type="NCBI Taxonomy" id="578457"/>
    <lineage>
        <taxon>Eukaryota</taxon>
        <taxon>Fungi</taxon>
        <taxon>Dikarya</taxon>
        <taxon>Basidiomycota</taxon>
        <taxon>Agaricomycotina</taxon>
        <taxon>Agaricomycetes</taxon>
        <taxon>Agaricomycetidae</taxon>
        <taxon>Boletales</taxon>
        <taxon>Coniophorineae</taxon>
        <taxon>Serpulaceae</taxon>
        <taxon>Serpula</taxon>
    </lineage>
</organism>
<dbReference type="HOGENOM" id="CLU_1116322_0_0_1"/>
<dbReference type="GeneID" id="18812358"/>
<sequence>MPFVVPPVGEEALSLSHAGGEFEAYTELYEALNAKNSQMLDMYFKFDKYALLSTSIYHNYVQAFNIISINTEFLCHSQLTSDNFEADLADKHQYLQQLSSKKNEDSAEMEILWQAALSEFNCLNLRILIDGFTRKKVAKIQCNCTNAQKKPELKLDVVQAFEARLRVEERWIVAHPGRQKAQSCLVHHHFYKAVNDVEQLVVMRLLELTKLQMSGLGCYNKYATELDPPKSPITWDQIVEYSSFITQQA</sequence>
<name>F8NDC8_SERL9</name>
<dbReference type="KEGG" id="sla:SERLADRAFT_404516"/>
<accession>F8NDC8</accession>